<dbReference type="EMBL" id="BTRK01000003">
    <property type="protein sequence ID" value="GMR43938.1"/>
    <property type="molecule type" value="Genomic_DNA"/>
</dbReference>
<evidence type="ECO:0000256" key="1">
    <source>
        <dbReference type="SAM" id="MobiDB-lite"/>
    </source>
</evidence>
<feature type="non-terminal residue" evidence="2">
    <location>
        <position position="1"/>
    </location>
</feature>
<gene>
    <name evidence="2" type="ORF">PMAYCL1PPCAC_14133</name>
</gene>
<protein>
    <submittedName>
        <fullName evidence="2">Uncharacterized protein</fullName>
    </submittedName>
</protein>
<reference evidence="3" key="1">
    <citation type="submission" date="2022-10" db="EMBL/GenBank/DDBJ databases">
        <title>Genome assembly of Pristionchus species.</title>
        <authorList>
            <person name="Yoshida K."/>
            <person name="Sommer R.J."/>
        </authorList>
    </citation>
    <scope>NUCLEOTIDE SEQUENCE [LARGE SCALE GENOMIC DNA]</scope>
    <source>
        <strain evidence="3">RS5460</strain>
    </source>
</reference>
<dbReference type="AlphaFoldDB" id="A0AAN5CAB2"/>
<feature type="compositionally biased region" description="Polar residues" evidence="1">
    <location>
        <begin position="35"/>
        <end position="45"/>
    </location>
</feature>
<keyword evidence="3" id="KW-1185">Reference proteome</keyword>
<name>A0AAN5CAB2_9BILA</name>
<sequence>TAVDGGPTVDIGKEPVLDESTAHNTPATPHPSPITKPNSSGSGSTPAHDAKLKDRCIESKGEATGFSRGKKSGD</sequence>
<dbReference type="Proteomes" id="UP001328107">
    <property type="component" value="Unassembled WGS sequence"/>
</dbReference>
<evidence type="ECO:0000313" key="3">
    <source>
        <dbReference type="Proteomes" id="UP001328107"/>
    </source>
</evidence>
<feature type="region of interest" description="Disordered" evidence="1">
    <location>
        <begin position="1"/>
        <end position="74"/>
    </location>
</feature>
<evidence type="ECO:0000313" key="2">
    <source>
        <dbReference type="EMBL" id="GMR43938.1"/>
    </source>
</evidence>
<accession>A0AAN5CAB2</accession>
<feature type="compositionally biased region" description="Basic and acidic residues" evidence="1">
    <location>
        <begin position="48"/>
        <end position="61"/>
    </location>
</feature>
<feature type="non-terminal residue" evidence="2">
    <location>
        <position position="74"/>
    </location>
</feature>
<proteinExistence type="predicted"/>
<comment type="caution">
    <text evidence="2">The sequence shown here is derived from an EMBL/GenBank/DDBJ whole genome shotgun (WGS) entry which is preliminary data.</text>
</comment>
<organism evidence="2 3">
    <name type="scientific">Pristionchus mayeri</name>
    <dbReference type="NCBI Taxonomy" id="1317129"/>
    <lineage>
        <taxon>Eukaryota</taxon>
        <taxon>Metazoa</taxon>
        <taxon>Ecdysozoa</taxon>
        <taxon>Nematoda</taxon>
        <taxon>Chromadorea</taxon>
        <taxon>Rhabditida</taxon>
        <taxon>Rhabditina</taxon>
        <taxon>Diplogasteromorpha</taxon>
        <taxon>Diplogasteroidea</taxon>
        <taxon>Neodiplogasteridae</taxon>
        <taxon>Pristionchus</taxon>
    </lineage>
</organism>